<protein>
    <submittedName>
        <fullName evidence="2">Uncharacterized protein</fullName>
    </submittedName>
</protein>
<feature type="region of interest" description="Disordered" evidence="1">
    <location>
        <begin position="257"/>
        <end position="282"/>
    </location>
</feature>
<keyword evidence="3" id="KW-1185">Reference proteome</keyword>
<dbReference type="Proteomes" id="UP000230002">
    <property type="component" value="Unassembled WGS sequence"/>
</dbReference>
<dbReference type="AlphaFoldDB" id="A0A2G8SGC0"/>
<feature type="region of interest" description="Disordered" evidence="1">
    <location>
        <begin position="200"/>
        <end position="224"/>
    </location>
</feature>
<reference evidence="2 3" key="1">
    <citation type="journal article" date="2015" name="Sci. Rep.">
        <title>Chromosome-level genome map provides insights into diverse defense mechanisms in the medicinal fungus Ganoderma sinense.</title>
        <authorList>
            <person name="Zhu Y."/>
            <person name="Xu J."/>
            <person name="Sun C."/>
            <person name="Zhou S."/>
            <person name="Xu H."/>
            <person name="Nelson D.R."/>
            <person name="Qian J."/>
            <person name="Song J."/>
            <person name="Luo H."/>
            <person name="Xiang L."/>
            <person name="Li Y."/>
            <person name="Xu Z."/>
            <person name="Ji A."/>
            <person name="Wang L."/>
            <person name="Lu S."/>
            <person name="Hayward A."/>
            <person name="Sun W."/>
            <person name="Li X."/>
            <person name="Schwartz D.C."/>
            <person name="Wang Y."/>
            <person name="Chen S."/>
        </authorList>
    </citation>
    <scope>NUCLEOTIDE SEQUENCE [LARGE SCALE GENOMIC DNA]</scope>
    <source>
        <strain evidence="2 3">ZZ0214-1</strain>
    </source>
</reference>
<comment type="caution">
    <text evidence="2">The sequence shown here is derived from an EMBL/GenBank/DDBJ whole genome shotgun (WGS) entry which is preliminary data.</text>
</comment>
<sequence length="396" mass="42509">MDTGNPEATYDIYGQCVDPSYESDGMPDDNTPLSAFSSPAYHSEATLVDTVESQKCSVPYIFPTLAPIPSPEDMLCTSIPAVLQSPDASDDQYRRSDRNHPGESSNYRASCPASAQRHEEDKHRSSRSGPSSEDSRHASGHPVRVDSVASCSAHHRVSEPGTIPPPTSPQSFVLPSPPPVHLLMQTVLHLTGMVLSSESSSSSTLLSPRPTTHACPSSPSVPESHRAAPYVRSAAEHFVLGKVRMAVTLRAVEYARGCPSSSSRPEAHNFPRQSTCSSSRQSRAHVVPGAHTHSSRDRVLLLCGCDEPSAPRCSSPTQSQAQACDNSRMSSFTCAAPTSTFAFKLELDSEKGGGGHDRGFSKFLSGGRPPRSPRNVTHTPALQAAGQPPRWQCGWR</sequence>
<organism evidence="2 3">
    <name type="scientific">Ganoderma sinense ZZ0214-1</name>
    <dbReference type="NCBI Taxonomy" id="1077348"/>
    <lineage>
        <taxon>Eukaryota</taxon>
        <taxon>Fungi</taxon>
        <taxon>Dikarya</taxon>
        <taxon>Basidiomycota</taxon>
        <taxon>Agaricomycotina</taxon>
        <taxon>Agaricomycetes</taxon>
        <taxon>Polyporales</taxon>
        <taxon>Polyporaceae</taxon>
        <taxon>Ganoderma</taxon>
    </lineage>
</organism>
<name>A0A2G8SGC0_9APHY</name>
<feature type="compositionally biased region" description="Basic and acidic residues" evidence="1">
    <location>
        <begin position="350"/>
        <end position="360"/>
    </location>
</feature>
<feature type="region of interest" description="Disordered" evidence="1">
    <location>
        <begin position="350"/>
        <end position="396"/>
    </location>
</feature>
<feature type="region of interest" description="Disordered" evidence="1">
    <location>
        <begin position="1"/>
        <end position="31"/>
    </location>
</feature>
<evidence type="ECO:0000256" key="1">
    <source>
        <dbReference type="SAM" id="MobiDB-lite"/>
    </source>
</evidence>
<feature type="compositionally biased region" description="Low complexity" evidence="1">
    <location>
        <begin position="272"/>
        <end position="281"/>
    </location>
</feature>
<dbReference type="EMBL" id="AYKW01000009">
    <property type="protein sequence ID" value="PIL32814.1"/>
    <property type="molecule type" value="Genomic_DNA"/>
</dbReference>
<feature type="region of interest" description="Disordered" evidence="1">
    <location>
        <begin position="86"/>
        <end position="174"/>
    </location>
</feature>
<proteinExistence type="predicted"/>
<feature type="compositionally biased region" description="Basic and acidic residues" evidence="1">
    <location>
        <begin position="91"/>
        <end position="101"/>
    </location>
</feature>
<gene>
    <name evidence="2" type="ORF">GSI_04931</name>
</gene>
<accession>A0A2G8SGC0</accession>
<evidence type="ECO:0000313" key="3">
    <source>
        <dbReference type="Proteomes" id="UP000230002"/>
    </source>
</evidence>
<evidence type="ECO:0000313" key="2">
    <source>
        <dbReference type="EMBL" id="PIL32814.1"/>
    </source>
</evidence>